<gene>
    <name evidence="3" type="ORF">POBO1169_LOCUS10617</name>
</gene>
<dbReference type="PANTHER" id="PTHR37314:SF4">
    <property type="entry name" value="UPF0700 TRANSMEMBRANE PROTEIN YOAK"/>
    <property type="match status" value="1"/>
</dbReference>
<keyword evidence="2" id="KW-1133">Transmembrane helix</keyword>
<dbReference type="PANTHER" id="PTHR37314">
    <property type="entry name" value="SLR0142 PROTEIN"/>
    <property type="match status" value="1"/>
</dbReference>
<feature type="region of interest" description="Disordered" evidence="1">
    <location>
        <begin position="375"/>
        <end position="497"/>
    </location>
</feature>
<feature type="transmembrane region" description="Helical" evidence="2">
    <location>
        <begin position="12"/>
        <end position="33"/>
    </location>
</feature>
<evidence type="ECO:0000313" key="3">
    <source>
        <dbReference type="EMBL" id="CAD8670815.1"/>
    </source>
</evidence>
<name>A0A7S0R9R5_9CHLO</name>
<feature type="compositionally biased region" description="Basic and acidic residues" evidence="1">
    <location>
        <begin position="382"/>
        <end position="391"/>
    </location>
</feature>
<feature type="transmembrane region" description="Helical" evidence="2">
    <location>
        <begin position="96"/>
        <end position="115"/>
    </location>
</feature>
<dbReference type="EMBL" id="HBFA01020756">
    <property type="protein sequence ID" value="CAD8670815.1"/>
    <property type="molecule type" value="Transcribed_RNA"/>
</dbReference>
<protein>
    <submittedName>
        <fullName evidence="3">Uncharacterized protein</fullName>
    </submittedName>
</protein>
<keyword evidence="2" id="KW-0812">Transmembrane</keyword>
<feature type="transmembrane region" description="Helical" evidence="2">
    <location>
        <begin position="209"/>
        <end position="229"/>
    </location>
</feature>
<reference evidence="3" key="1">
    <citation type="submission" date="2021-01" db="EMBL/GenBank/DDBJ databases">
        <authorList>
            <person name="Corre E."/>
            <person name="Pelletier E."/>
            <person name="Niang G."/>
            <person name="Scheremetjew M."/>
            <person name="Finn R."/>
            <person name="Kale V."/>
            <person name="Holt S."/>
            <person name="Cochrane G."/>
            <person name="Meng A."/>
            <person name="Brown T."/>
            <person name="Cohen L."/>
        </authorList>
    </citation>
    <scope>NUCLEOTIDE SEQUENCE</scope>
    <source>
        <strain evidence="3">CCMP722</strain>
    </source>
</reference>
<organism evidence="3">
    <name type="scientific">Pyramimonas obovata</name>
    <dbReference type="NCBI Taxonomy" id="1411642"/>
    <lineage>
        <taxon>Eukaryota</taxon>
        <taxon>Viridiplantae</taxon>
        <taxon>Chlorophyta</taxon>
        <taxon>Pyramimonadophyceae</taxon>
        <taxon>Pyramimonadales</taxon>
        <taxon>Pyramimonadaceae</taxon>
        <taxon>Pyramimonas</taxon>
        <taxon>Pyramimonas incertae sedis</taxon>
    </lineage>
</organism>
<accession>A0A7S0R9R5</accession>
<feature type="transmembrane region" description="Helical" evidence="2">
    <location>
        <begin position="179"/>
        <end position="197"/>
    </location>
</feature>
<proteinExistence type="predicted"/>
<sequence>MVGVAKEHESTRLLAACYLMALHAGLVNGITFLNPHANTFTSHVSGTSNKAAMWFVDGRISDDGGPAVALIVSFLAGSISSGVVTGFPKYKTIQSLVITFLMMAVLLGVAAVLMIEEYEEFKYIAAFTLGLQNAMITTTSGFARTTHVTGTVTDIGILIGNSANPAVRTNEAHWWKCRALSYLLLNYMLGAAIALFVTDKDYMDMQEYALLVPAGMSLLMGTLGSLHLWQERAKAAAGQRESLKKSQMAAKLKTVSTTSAICTLMMRQLAEETPNVESMPDGPGARAVRKIGKAAGIVSYLKTSGNTRKLKLMEDASKEELKVQEVMKLFDFLASKPGLMKEIQEQQPHLAEYLDVAKYYPELKEEMTGKFSMAIAGNSGEGSRRPSREGSQRSAPASFALIGKKASTGSITRSDSGSNSGGSTGPQGASNKVLDADSNARSGASVGDDARGGDLPEGQGNFTSIDSIPENRSFYGSAPPDTLPGEIAQPAALRPET</sequence>
<dbReference type="Pfam" id="PF06912">
    <property type="entry name" value="DUF1275"/>
    <property type="match status" value="1"/>
</dbReference>
<keyword evidence="2" id="KW-0472">Membrane</keyword>
<feature type="transmembrane region" description="Helical" evidence="2">
    <location>
        <begin position="64"/>
        <end position="84"/>
    </location>
</feature>
<dbReference type="AlphaFoldDB" id="A0A7S0R9R5"/>
<evidence type="ECO:0000256" key="1">
    <source>
        <dbReference type="SAM" id="MobiDB-lite"/>
    </source>
</evidence>
<dbReference type="InterPro" id="IPR010699">
    <property type="entry name" value="DUF1275"/>
</dbReference>
<evidence type="ECO:0000256" key="2">
    <source>
        <dbReference type="SAM" id="Phobius"/>
    </source>
</evidence>